<dbReference type="EMBL" id="WHWB01034678">
    <property type="protein sequence ID" value="KAJ7406081.1"/>
    <property type="molecule type" value="Genomic_DNA"/>
</dbReference>
<organism evidence="1 2">
    <name type="scientific">Willisornis vidua</name>
    <name type="common">Xingu scale-backed antbird</name>
    <dbReference type="NCBI Taxonomy" id="1566151"/>
    <lineage>
        <taxon>Eukaryota</taxon>
        <taxon>Metazoa</taxon>
        <taxon>Chordata</taxon>
        <taxon>Craniata</taxon>
        <taxon>Vertebrata</taxon>
        <taxon>Euteleostomi</taxon>
        <taxon>Archelosauria</taxon>
        <taxon>Archosauria</taxon>
        <taxon>Dinosauria</taxon>
        <taxon>Saurischia</taxon>
        <taxon>Theropoda</taxon>
        <taxon>Coelurosauria</taxon>
        <taxon>Aves</taxon>
        <taxon>Neognathae</taxon>
        <taxon>Neoaves</taxon>
        <taxon>Telluraves</taxon>
        <taxon>Australaves</taxon>
        <taxon>Passeriformes</taxon>
        <taxon>Thamnophilidae</taxon>
        <taxon>Willisornis</taxon>
    </lineage>
</organism>
<keyword evidence="2" id="KW-1185">Reference proteome</keyword>
<dbReference type="PANTHER" id="PTHR33332">
    <property type="entry name" value="REVERSE TRANSCRIPTASE DOMAIN-CONTAINING PROTEIN"/>
    <property type="match status" value="1"/>
</dbReference>
<evidence type="ECO:0000313" key="2">
    <source>
        <dbReference type="Proteomes" id="UP001145742"/>
    </source>
</evidence>
<evidence type="ECO:0000313" key="1">
    <source>
        <dbReference type="EMBL" id="KAJ7406081.1"/>
    </source>
</evidence>
<accession>A0ABQ9CND8</accession>
<reference evidence="1" key="1">
    <citation type="submission" date="2019-10" db="EMBL/GenBank/DDBJ databases">
        <authorList>
            <person name="Soares A.E.R."/>
            <person name="Aleixo A."/>
            <person name="Schneider P."/>
            <person name="Miyaki C.Y."/>
            <person name="Schneider M.P."/>
            <person name="Mello C."/>
            <person name="Vasconcelos A.T.R."/>
        </authorList>
    </citation>
    <scope>NUCLEOTIDE SEQUENCE</scope>
    <source>
        <tissue evidence="1">Muscle</tissue>
    </source>
</reference>
<sequence length="98" mass="11382">MMEHLILEAISIHPDEKKVIRCRFPNGKSCLTKLIAFYDERTTWVNKGRAVDVVYLNLSKAINTISHSILRGKLSVCGLDEWTVEWIQNWLNSKPREL</sequence>
<name>A0ABQ9CND8_9PASS</name>
<gene>
    <name evidence="1" type="ORF">WISP_136234</name>
</gene>
<proteinExistence type="predicted"/>
<protein>
    <submittedName>
        <fullName evidence="1">Uncharacterized protein</fullName>
    </submittedName>
</protein>
<dbReference type="Proteomes" id="UP001145742">
    <property type="component" value="Unassembled WGS sequence"/>
</dbReference>
<comment type="caution">
    <text evidence="1">The sequence shown here is derived from an EMBL/GenBank/DDBJ whole genome shotgun (WGS) entry which is preliminary data.</text>
</comment>